<proteinExistence type="predicted"/>
<dbReference type="InterPro" id="IPR027558">
    <property type="entry name" value="Pre_pil_HX9DG_C"/>
</dbReference>
<dbReference type="Pfam" id="PF07596">
    <property type="entry name" value="SBP_bac_10"/>
    <property type="match status" value="1"/>
</dbReference>
<protein>
    <submittedName>
        <fullName evidence="3">Type II secretion system protein G</fullName>
    </submittedName>
</protein>
<dbReference type="Proteomes" id="UP000315724">
    <property type="component" value="Chromosome"/>
</dbReference>
<dbReference type="EMBL" id="CP036267">
    <property type="protein sequence ID" value="QDT34310.1"/>
    <property type="molecule type" value="Genomic_DNA"/>
</dbReference>
<dbReference type="InterPro" id="IPR045584">
    <property type="entry name" value="Pilin-like"/>
</dbReference>
<reference evidence="3 4" key="1">
    <citation type="submission" date="2019-02" db="EMBL/GenBank/DDBJ databases">
        <title>Deep-cultivation of Planctomycetes and their phenomic and genomic characterization uncovers novel biology.</title>
        <authorList>
            <person name="Wiegand S."/>
            <person name="Jogler M."/>
            <person name="Boedeker C."/>
            <person name="Pinto D."/>
            <person name="Vollmers J."/>
            <person name="Rivas-Marin E."/>
            <person name="Kohn T."/>
            <person name="Peeters S.H."/>
            <person name="Heuer A."/>
            <person name="Rast P."/>
            <person name="Oberbeckmann S."/>
            <person name="Bunk B."/>
            <person name="Jeske O."/>
            <person name="Meyerdierks A."/>
            <person name="Storesund J.E."/>
            <person name="Kallscheuer N."/>
            <person name="Luecker S."/>
            <person name="Lage O.M."/>
            <person name="Pohl T."/>
            <person name="Merkel B.J."/>
            <person name="Hornburger P."/>
            <person name="Mueller R.-W."/>
            <person name="Bruemmer F."/>
            <person name="Labrenz M."/>
            <person name="Spormann A.M."/>
            <person name="Op den Camp H."/>
            <person name="Overmann J."/>
            <person name="Amann R."/>
            <person name="Jetten M.S.M."/>
            <person name="Mascher T."/>
            <person name="Medema M.H."/>
            <person name="Devos D.P."/>
            <person name="Kaster A.-K."/>
            <person name="Ovreas L."/>
            <person name="Rohde M."/>
            <person name="Galperin M.Y."/>
            <person name="Jogler C."/>
        </authorList>
    </citation>
    <scope>NUCLEOTIDE SEQUENCE [LARGE SCALE GENOMIC DNA]</scope>
    <source>
        <strain evidence="3 4">Mal48</strain>
    </source>
</reference>
<dbReference type="InterPro" id="IPR011453">
    <property type="entry name" value="DUF1559"/>
</dbReference>
<keyword evidence="4" id="KW-1185">Reference proteome</keyword>
<evidence type="ECO:0000256" key="1">
    <source>
        <dbReference type="SAM" id="Phobius"/>
    </source>
</evidence>
<dbReference type="Pfam" id="PF07963">
    <property type="entry name" value="N_methyl"/>
    <property type="match status" value="1"/>
</dbReference>
<dbReference type="AlphaFoldDB" id="A0A517QRQ9"/>
<name>A0A517QRQ9_9PLAN</name>
<dbReference type="Gene3D" id="3.30.700.10">
    <property type="entry name" value="Glycoprotein, Type 4 Pilin"/>
    <property type="match status" value="1"/>
</dbReference>
<keyword evidence="1" id="KW-0472">Membrane</keyword>
<organism evidence="3 4">
    <name type="scientific">Thalassoglobus polymorphus</name>
    <dbReference type="NCBI Taxonomy" id="2527994"/>
    <lineage>
        <taxon>Bacteria</taxon>
        <taxon>Pseudomonadati</taxon>
        <taxon>Planctomycetota</taxon>
        <taxon>Planctomycetia</taxon>
        <taxon>Planctomycetales</taxon>
        <taxon>Planctomycetaceae</taxon>
        <taxon>Thalassoglobus</taxon>
    </lineage>
</organism>
<dbReference type="OrthoDB" id="241095at2"/>
<dbReference type="PANTHER" id="PTHR30093">
    <property type="entry name" value="GENERAL SECRETION PATHWAY PROTEIN G"/>
    <property type="match status" value="1"/>
</dbReference>
<feature type="domain" description="DUF1559" evidence="2">
    <location>
        <begin position="42"/>
        <end position="313"/>
    </location>
</feature>
<dbReference type="SUPFAM" id="SSF54523">
    <property type="entry name" value="Pili subunits"/>
    <property type="match status" value="1"/>
</dbReference>
<keyword evidence="1" id="KW-0812">Transmembrane</keyword>
<dbReference type="InterPro" id="IPR012902">
    <property type="entry name" value="N_methyl_site"/>
</dbReference>
<dbReference type="KEGG" id="tpol:Mal48_35700"/>
<evidence type="ECO:0000313" key="4">
    <source>
        <dbReference type="Proteomes" id="UP000315724"/>
    </source>
</evidence>
<dbReference type="PANTHER" id="PTHR30093:SF2">
    <property type="entry name" value="TYPE II SECRETION SYSTEM PROTEIN H"/>
    <property type="match status" value="1"/>
</dbReference>
<accession>A0A517QRQ9</accession>
<feature type="transmembrane region" description="Helical" evidence="1">
    <location>
        <begin position="20"/>
        <end position="41"/>
    </location>
</feature>
<evidence type="ECO:0000259" key="2">
    <source>
        <dbReference type="Pfam" id="PF07596"/>
    </source>
</evidence>
<dbReference type="PROSITE" id="PS00409">
    <property type="entry name" value="PROKAR_NTER_METHYL"/>
    <property type="match status" value="1"/>
</dbReference>
<keyword evidence="1" id="KW-1133">Transmembrane helix</keyword>
<sequence length="332" mass="35819">MKIDWLNSRFSRRKQRGFTLIELLVVIAIIAILVALLLPAVQQAREAARRSQCKNNMKQIGLALHNYHDAAGMFPYATAHASSNAGTPTGTQILNHSGWPMLLPYLDQGPLYNQFEFTWATGIRNQNGGVIVGGEDPNVNTNLNLSKQILTVLLCPSDDGPQTYASANASYGCGVTNSARSSYGFSVARGNGGALWAAESRLTRAMFGLNSSSRFRDLKDGTSNTVAVVETTLDVDDGETQSWACSSHVGQGVNLAASRGINNFRCCAWRSPPNLQFQPGRNGEWGEPGSLHVGGIQILMGDGSVRFLSENVDSVTRVNLARINDGNVIGEF</sequence>
<gene>
    <name evidence="3" type="primary">xcpT_26</name>
    <name evidence="3" type="ORF">Mal48_35700</name>
</gene>
<evidence type="ECO:0000313" key="3">
    <source>
        <dbReference type="EMBL" id="QDT34310.1"/>
    </source>
</evidence>
<dbReference type="NCBIfam" id="TIGR04294">
    <property type="entry name" value="pre_pil_HX9DG"/>
    <property type="match status" value="1"/>
</dbReference>
<dbReference type="RefSeq" id="WP_145202052.1">
    <property type="nucleotide sequence ID" value="NZ_CP036267.1"/>
</dbReference>
<dbReference type="NCBIfam" id="TIGR02532">
    <property type="entry name" value="IV_pilin_GFxxxE"/>
    <property type="match status" value="1"/>
</dbReference>